<keyword evidence="2" id="KW-1185">Reference proteome</keyword>
<dbReference type="EMBL" id="MU005957">
    <property type="protein sequence ID" value="KAF2864344.1"/>
    <property type="molecule type" value="Genomic_DNA"/>
</dbReference>
<evidence type="ECO:0000313" key="2">
    <source>
        <dbReference type="Proteomes" id="UP000799421"/>
    </source>
</evidence>
<evidence type="ECO:0000313" key="1">
    <source>
        <dbReference type="EMBL" id="KAF2864344.1"/>
    </source>
</evidence>
<proteinExistence type="predicted"/>
<gene>
    <name evidence="1" type="ORF">K470DRAFT_1719</name>
</gene>
<accession>A0A6A7CA02</accession>
<organism evidence="1 2">
    <name type="scientific">Piedraia hortae CBS 480.64</name>
    <dbReference type="NCBI Taxonomy" id="1314780"/>
    <lineage>
        <taxon>Eukaryota</taxon>
        <taxon>Fungi</taxon>
        <taxon>Dikarya</taxon>
        <taxon>Ascomycota</taxon>
        <taxon>Pezizomycotina</taxon>
        <taxon>Dothideomycetes</taxon>
        <taxon>Dothideomycetidae</taxon>
        <taxon>Capnodiales</taxon>
        <taxon>Piedraiaceae</taxon>
        <taxon>Piedraia</taxon>
    </lineage>
</organism>
<name>A0A6A7CA02_9PEZI</name>
<dbReference type="AlphaFoldDB" id="A0A6A7CA02"/>
<protein>
    <submittedName>
        <fullName evidence="1">Uncharacterized protein</fullName>
    </submittedName>
</protein>
<reference evidence="1" key="1">
    <citation type="journal article" date="2020" name="Stud. Mycol.">
        <title>101 Dothideomycetes genomes: a test case for predicting lifestyles and emergence of pathogens.</title>
        <authorList>
            <person name="Haridas S."/>
            <person name="Albert R."/>
            <person name="Binder M."/>
            <person name="Bloem J."/>
            <person name="Labutti K."/>
            <person name="Salamov A."/>
            <person name="Andreopoulos B."/>
            <person name="Baker S."/>
            <person name="Barry K."/>
            <person name="Bills G."/>
            <person name="Bluhm B."/>
            <person name="Cannon C."/>
            <person name="Castanera R."/>
            <person name="Culley D."/>
            <person name="Daum C."/>
            <person name="Ezra D."/>
            <person name="Gonzalez J."/>
            <person name="Henrissat B."/>
            <person name="Kuo A."/>
            <person name="Liang C."/>
            <person name="Lipzen A."/>
            <person name="Lutzoni F."/>
            <person name="Magnuson J."/>
            <person name="Mondo S."/>
            <person name="Nolan M."/>
            <person name="Ohm R."/>
            <person name="Pangilinan J."/>
            <person name="Park H.-J."/>
            <person name="Ramirez L."/>
            <person name="Alfaro M."/>
            <person name="Sun H."/>
            <person name="Tritt A."/>
            <person name="Yoshinaga Y."/>
            <person name="Zwiers L.-H."/>
            <person name="Turgeon B."/>
            <person name="Goodwin S."/>
            <person name="Spatafora J."/>
            <person name="Crous P."/>
            <person name="Grigoriev I."/>
        </authorList>
    </citation>
    <scope>NUCLEOTIDE SEQUENCE</scope>
    <source>
        <strain evidence="1">CBS 480.64</strain>
    </source>
</reference>
<dbReference type="Proteomes" id="UP000799421">
    <property type="component" value="Unassembled WGS sequence"/>
</dbReference>
<sequence length="160" mass="17621">MGWFSSRRKPVAGAVACALAKTFITLFAPSSGSEQAMSIPRTSKKQALVFSATDLTTIVLPMPERPCKNEDMGGVMQFGRELSWWANEAAVSAFTLWIWASKPPICSSSLSPWSCLDESWNYSFPTTSRMRYTAANPNHLRLFAIQLPATDNANPSQNNP</sequence>